<dbReference type="OrthoDB" id="5125307at2"/>
<dbReference type="Proteomes" id="UP000188145">
    <property type="component" value="Chromosome"/>
</dbReference>
<feature type="transmembrane region" description="Helical" evidence="1">
    <location>
        <begin position="50"/>
        <end position="69"/>
    </location>
</feature>
<reference evidence="3" key="1">
    <citation type="submission" date="2017-02" db="EMBL/GenBank/DDBJ databases">
        <title>Tessaracoccus aquaemaris sp. nov., isolated from the intestine of a Korean rockfish, Sebastes schlegelii, in a marine aquaculture pond.</title>
        <authorList>
            <person name="Tak E.J."/>
            <person name="Bae J.-W."/>
        </authorList>
    </citation>
    <scope>NUCLEOTIDE SEQUENCE [LARGE SCALE GENOMIC DNA]</scope>
    <source>
        <strain evidence="3">NSG39</strain>
    </source>
</reference>
<organism evidence="2 3">
    <name type="scientific">Tessaracoccus aquimaris</name>
    <dbReference type="NCBI Taxonomy" id="1332264"/>
    <lineage>
        <taxon>Bacteria</taxon>
        <taxon>Bacillati</taxon>
        <taxon>Actinomycetota</taxon>
        <taxon>Actinomycetes</taxon>
        <taxon>Propionibacteriales</taxon>
        <taxon>Propionibacteriaceae</taxon>
        <taxon>Tessaracoccus</taxon>
    </lineage>
</organism>
<dbReference type="AlphaFoldDB" id="A0A1Q2CRJ7"/>
<keyword evidence="1" id="KW-0472">Membrane</keyword>
<gene>
    <name evidence="2" type="ORF">BW730_15740</name>
</gene>
<sequence length="75" mass="8101">MSTSKKLENLPKPAKVLLGVGGLADAGLRAYALMDIARRDQEDVNGPKELWVGGLALVNSLGILPLVYLKWGRKN</sequence>
<dbReference type="STRING" id="1332264.BW730_15740"/>
<accession>A0A1Q2CRJ7</accession>
<name>A0A1Q2CRJ7_9ACTN</name>
<keyword evidence="3" id="KW-1185">Reference proteome</keyword>
<proteinExistence type="predicted"/>
<dbReference type="RefSeq" id="WP_077687086.1">
    <property type="nucleotide sequence ID" value="NZ_CP019606.1"/>
</dbReference>
<evidence type="ECO:0000256" key="1">
    <source>
        <dbReference type="SAM" id="Phobius"/>
    </source>
</evidence>
<keyword evidence="1" id="KW-0812">Transmembrane</keyword>
<protein>
    <recommendedName>
        <fullName evidence="4">DUF5652 domain-containing protein</fullName>
    </recommendedName>
</protein>
<evidence type="ECO:0000313" key="2">
    <source>
        <dbReference type="EMBL" id="AQP48739.1"/>
    </source>
</evidence>
<dbReference type="KEGG" id="tes:BW730_15740"/>
<evidence type="ECO:0008006" key="4">
    <source>
        <dbReference type="Google" id="ProtNLM"/>
    </source>
</evidence>
<keyword evidence="1" id="KW-1133">Transmembrane helix</keyword>
<evidence type="ECO:0000313" key="3">
    <source>
        <dbReference type="Proteomes" id="UP000188145"/>
    </source>
</evidence>
<dbReference type="EMBL" id="CP019606">
    <property type="protein sequence ID" value="AQP48739.1"/>
    <property type="molecule type" value="Genomic_DNA"/>
</dbReference>